<proteinExistence type="predicted"/>
<dbReference type="AlphaFoldDB" id="A0A4Q8AJX3"/>
<reference evidence="2 3" key="1">
    <citation type="submission" date="2019-02" db="EMBL/GenBank/DDBJ databases">
        <title>Sequencing the genomes of 1000 actinobacteria strains.</title>
        <authorList>
            <person name="Klenk H.-P."/>
        </authorList>
    </citation>
    <scope>NUCLEOTIDE SEQUENCE [LARGE SCALE GENOMIC DNA]</scope>
    <source>
        <strain evidence="2 3">DSM 18319</strain>
    </source>
</reference>
<sequence length="220" mass="23555">MPPSDASASVITMVENLRARLNARGINPRAVKLPGDPGTPLEGALTIAAGPSGPVVATIDYGRPYPLVTADSPEHSEERLLAYLDQPLPAAVDYTPEQVFELIQKVGEHYIDLMQRLAEPGSSLLIQLPAGLPLDRVGCLDGVILYPLNTSAGQRSLPPTALEGAEIHRFLSTGDILVRAELAQPWFGQPGGGLRFTLADDFTGIRDLVAAGRLQRVSYR</sequence>
<dbReference type="EMBL" id="SHLC01000001">
    <property type="protein sequence ID" value="RZU64145.1"/>
    <property type="molecule type" value="Genomic_DNA"/>
</dbReference>
<accession>A0A4Q8AJX3</accession>
<dbReference type="GO" id="GO:0050135">
    <property type="term" value="F:NADP+ nucleosidase activity"/>
    <property type="evidence" value="ECO:0007669"/>
    <property type="project" value="InterPro"/>
</dbReference>
<dbReference type="Proteomes" id="UP000291483">
    <property type="component" value="Unassembled WGS sequence"/>
</dbReference>
<name>A0A4Q8AJX3_9MICO</name>
<dbReference type="InterPro" id="IPR025331">
    <property type="entry name" value="TNT"/>
</dbReference>
<evidence type="ECO:0000313" key="2">
    <source>
        <dbReference type="EMBL" id="RZU64145.1"/>
    </source>
</evidence>
<evidence type="ECO:0000259" key="1">
    <source>
        <dbReference type="Pfam" id="PF14021"/>
    </source>
</evidence>
<organism evidence="2 3">
    <name type="scientific">Microterricola gilva</name>
    <dbReference type="NCBI Taxonomy" id="393267"/>
    <lineage>
        <taxon>Bacteria</taxon>
        <taxon>Bacillati</taxon>
        <taxon>Actinomycetota</taxon>
        <taxon>Actinomycetes</taxon>
        <taxon>Micrococcales</taxon>
        <taxon>Microbacteriaceae</taxon>
        <taxon>Microterricola</taxon>
    </lineage>
</organism>
<gene>
    <name evidence="2" type="ORF">EV379_0439</name>
</gene>
<protein>
    <submittedName>
        <fullName evidence="2">Uncharacterized protein DUF4237</fullName>
    </submittedName>
</protein>
<feature type="domain" description="TNT" evidence="1">
    <location>
        <begin position="127"/>
        <end position="217"/>
    </location>
</feature>
<comment type="caution">
    <text evidence="2">The sequence shown here is derived from an EMBL/GenBank/DDBJ whole genome shotgun (WGS) entry which is preliminary data.</text>
</comment>
<dbReference type="Pfam" id="PF14021">
    <property type="entry name" value="TNT"/>
    <property type="match status" value="1"/>
</dbReference>
<evidence type="ECO:0000313" key="3">
    <source>
        <dbReference type="Proteomes" id="UP000291483"/>
    </source>
</evidence>
<keyword evidence="3" id="KW-1185">Reference proteome</keyword>